<feature type="domain" description="General secretion pathway GspH" evidence="12">
    <location>
        <begin position="46"/>
        <end position="169"/>
    </location>
</feature>
<evidence type="ECO:0000256" key="5">
    <source>
        <dbReference type="ARBA" id="ARBA00022519"/>
    </source>
</evidence>
<sequence length="182" mass="19961">MKSLQRGFTLVELMVTLAIVGIVALIALWDSSDMLENDRAESYLLELKRTLSFARAKATSSDAIIVVCSGNTSRVESNRRVPCLNDWSQGTVFVFFDSNQNGVYNPRVGDIILRVMEEVPESSQLIFTGDNSIIFDTSGMLTSSQGKFTYCPSKADDDNNKQLEVFTSGTALYIGATTDGCN</sequence>
<evidence type="ECO:0000313" key="13">
    <source>
        <dbReference type="EMBL" id="MEJ6497431.1"/>
    </source>
</evidence>
<evidence type="ECO:0000256" key="9">
    <source>
        <dbReference type="ARBA" id="ARBA00025772"/>
    </source>
</evidence>
<evidence type="ECO:0000256" key="8">
    <source>
        <dbReference type="ARBA" id="ARBA00023136"/>
    </source>
</evidence>
<dbReference type="NCBIfam" id="TIGR02532">
    <property type="entry name" value="IV_pilin_GFxxxE"/>
    <property type="match status" value="1"/>
</dbReference>
<dbReference type="InterPro" id="IPR022346">
    <property type="entry name" value="T2SS_GspH"/>
</dbReference>
<gene>
    <name evidence="13" type="ORF">PQI24_15405</name>
</gene>
<dbReference type="InterPro" id="IPR045584">
    <property type="entry name" value="Pilin-like"/>
</dbReference>
<accession>A0ABU8SXS6</accession>
<keyword evidence="4" id="KW-0488">Methylation</keyword>
<evidence type="ECO:0000256" key="3">
    <source>
        <dbReference type="ARBA" id="ARBA00022475"/>
    </source>
</evidence>
<dbReference type="Gene3D" id="3.55.40.10">
    <property type="entry name" value="minor pseudopilin epsh domain"/>
    <property type="match status" value="1"/>
</dbReference>
<evidence type="ECO:0000256" key="4">
    <source>
        <dbReference type="ARBA" id="ARBA00022481"/>
    </source>
</evidence>
<comment type="subcellular location">
    <subcellularLocation>
        <location evidence="1">Cell inner membrane</location>
        <topology evidence="1">Single-pass membrane protein</topology>
    </subcellularLocation>
</comment>
<keyword evidence="7 11" id="KW-1133">Transmembrane helix</keyword>
<dbReference type="Pfam" id="PF12019">
    <property type="entry name" value="GspH"/>
    <property type="match status" value="1"/>
</dbReference>
<dbReference type="EMBL" id="JAQPZS010000016">
    <property type="protein sequence ID" value="MEJ6497431.1"/>
    <property type="molecule type" value="Genomic_DNA"/>
</dbReference>
<dbReference type="PROSITE" id="PS00409">
    <property type="entry name" value="PROKAR_NTER_METHYL"/>
    <property type="match status" value="1"/>
</dbReference>
<reference evidence="13 14" key="1">
    <citation type="submission" date="2023-01" db="EMBL/GenBank/DDBJ databases">
        <title>Trichodesmium-associated heterotrophic epibiont bacteria.</title>
        <authorList>
            <person name="Cleveland C.S."/>
            <person name="Webb E.A."/>
        </authorList>
    </citation>
    <scope>NUCLEOTIDE SEQUENCE [LARGE SCALE GENOMIC DNA]</scope>
    <source>
        <strain evidence="13 14">USCH2</strain>
    </source>
</reference>
<dbReference type="InterPro" id="IPR012902">
    <property type="entry name" value="N_methyl_site"/>
</dbReference>
<dbReference type="Proteomes" id="UP001377972">
    <property type="component" value="Unassembled WGS sequence"/>
</dbReference>
<feature type="transmembrane region" description="Helical" evidence="11">
    <location>
        <begin position="7"/>
        <end position="29"/>
    </location>
</feature>
<protein>
    <recommendedName>
        <fullName evidence="2">Type II secretion system protein H</fullName>
    </recommendedName>
    <alternativeName>
        <fullName evidence="10">General secretion pathway protein H</fullName>
    </alternativeName>
</protein>
<name>A0ABU8SXS6_9GAMM</name>
<evidence type="ECO:0000256" key="7">
    <source>
        <dbReference type="ARBA" id="ARBA00022989"/>
    </source>
</evidence>
<proteinExistence type="inferred from homology"/>
<comment type="similarity">
    <text evidence="9">Belongs to the GSP H family.</text>
</comment>
<dbReference type="RefSeq" id="WP_339981357.1">
    <property type="nucleotide sequence ID" value="NZ_JAQPZS010000016.1"/>
</dbReference>
<comment type="caution">
    <text evidence="13">The sequence shown here is derived from an EMBL/GenBank/DDBJ whole genome shotgun (WGS) entry which is preliminary data.</text>
</comment>
<evidence type="ECO:0000313" key="14">
    <source>
        <dbReference type="Proteomes" id="UP001377972"/>
    </source>
</evidence>
<organism evidence="13 14">
    <name type="scientific">Pseudoalteromonas lipolytica</name>
    <dbReference type="NCBI Taxonomy" id="570156"/>
    <lineage>
        <taxon>Bacteria</taxon>
        <taxon>Pseudomonadati</taxon>
        <taxon>Pseudomonadota</taxon>
        <taxon>Gammaproteobacteria</taxon>
        <taxon>Alteromonadales</taxon>
        <taxon>Pseudoalteromonadaceae</taxon>
        <taxon>Pseudoalteromonas</taxon>
    </lineage>
</organism>
<keyword evidence="14" id="KW-1185">Reference proteome</keyword>
<evidence type="ECO:0000256" key="10">
    <source>
        <dbReference type="ARBA" id="ARBA00030775"/>
    </source>
</evidence>
<evidence type="ECO:0000256" key="6">
    <source>
        <dbReference type="ARBA" id="ARBA00022692"/>
    </source>
</evidence>
<evidence type="ECO:0000256" key="1">
    <source>
        <dbReference type="ARBA" id="ARBA00004377"/>
    </source>
</evidence>
<keyword evidence="6 11" id="KW-0812">Transmembrane</keyword>
<evidence type="ECO:0000256" key="11">
    <source>
        <dbReference type="SAM" id="Phobius"/>
    </source>
</evidence>
<evidence type="ECO:0000259" key="12">
    <source>
        <dbReference type="Pfam" id="PF12019"/>
    </source>
</evidence>
<keyword evidence="8 11" id="KW-0472">Membrane</keyword>
<evidence type="ECO:0000256" key="2">
    <source>
        <dbReference type="ARBA" id="ARBA00021549"/>
    </source>
</evidence>
<dbReference type="SUPFAM" id="SSF54523">
    <property type="entry name" value="Pili subunits"/>
    <property type="match status" value="1"/>
</dbReference>
<keyword evidence="3" id="KW-1003">Cell membrane</keyword>
<keyword evidence="5" id="KW-0997">Cell inner membrane</keyword>
<dbReference type="Pfam" id="PF07963">
    <property type="entry name" value="N_methyl"/>
    <property type="match status" value="1"/>
</dbReference>